<sequence>MLLDRYEYSDTNFRSMDDLSSNSHKGVSNSATRPSLSTRTRPLSITVGIRCAMVSIMQALNSSNNHLDKIRIIIWIRLSVAVSTNVIASSSTSFLTTLIELNQEKQVIVVLHSNCLHFL</sequence>
<feature type="region of interest" description="Disordered" evidence="1">
    <location>
        <begin position="18"/>
        <end position="37"/>
    </location>
</feature>
<dbReference type="EMBL" id="OX451737">
    <property type="protein sequence ID" value="CAI8600633.1"/>
    <property type="molecule type" value="Genomic_DNA"/>
</dbReference>
<evidence type="ECO:0000256" key="1">
    <source>
        <dbReference type="SAM" id="MobiDB-lite"/>
    </source>
</evidence>
<accession>A0AAV0ZTM7</accession>
<evidence type="ECO:0000313" key="3">
    <source>
        <dbReference type="Proteomes" id="UP001157006"/>
    </source>
</evidence>
<dbReference type="AlphaFoldDB" id="A0AAV0ZTM7"/>
<evidence type="ECO:0000313" key="2">
    <source>
        <dbReference type="EMBL" id="CAI8600633.1"/>
    </source>
</evidence>
<gene>
    <name evidence="2" type="ORF">VFH_II233080</name>
</gene>
<reference evidence="2 3" key="1">
    <citation type="submission" date="2023-01" db="EMBL/GenBank/DDBJ databases">
        <authorList>
            <person name="Kreplak J."/>
        </authorList>
    </citation>
    <scope>NUCLEOTIDE SEQUENCE [LARGE SCALE GENOMIC DNA]</scope>
</reference>
<dbReference type="Proteomes" id="UP001157006">
    <property type="component" value="Chromosome 2"/>
</dbReference>
<name>A0AAV0ZTM7_VICFA</name>
<protein>
    <submittedName>
        <fullName evidence="2">Uncharacterized protein</fullName>
    </submittedName>
</protein>
<proteinExistence type="predicted"/>
<organism evidence="2 3">
    <name type="scientific">Vicia faba</name>
    <name type="common">Broad bean</name>
    <name type="synonym">Faba vulgaris</name>
    <dbReference type="NCBI Taxonomy" id="3906"/>
    <lineage>
        <taxon>Eukaryota</taxon>
        <taxon>Viridiplantae</taxon>
        <taxon>Streptophyta</taxon>
        <taxon>Embryophyta</taxon>
        <taxon>Tracheophyta</taxon>
        <taxon>Spermatophyta</taxon>
        <taxon>Magnoliopsida</taxon>
        <taxon>eudicotyledons</taxon>
        <taxon>Gunneridae</taxon>
        <taxon>Pentapetalae</taxon>
        <taxon>rosids</taxon>
        <taxon>fabids</taxon>
        <taxon>Fabales</taxon>
        <taxon>Fabaceae</taxon>
        <taxon>Papilionoideae</taxon>
        <taxon>50 kb inversion clade</taxon>
        <taxon>NPAAA clade</taxon>
        <taxon>Hologalegina</taxon>
        <taxon>IRL clade</taxon>
        <taxon>Fabeae</taxon>
        <taxon>Vicia</taxon>
    </lineage>
</organism>
<keyword evidence="3" id="KW-1185">Reference proteome</keyword>